<sequence length="175" mass="19342">MPMRRLSVGQPGHTPSTVGLHYLQQMSVSVPVTRRKDLWSLDVGVGVGVDVDVVRKPRARPVRVHEPGSRRRQRNGTVIQPCPRQDRGLSNASRRTRRSVLDHVGQRRVGLGSLGSIRPLQKNREGAKSEPSAPTPPQVIRTLALGLFLPSVLSGPQSRRRSSNEPYGVPHVLQR</sequence>
<evidence type="ECO:0000256" key="1">
    <source>
        <dbReference type="SAM" id="MobiDB-lite"/>
    </source>
</evidence>
<organism evidence="2 3">
    <name type="scientific">Lasiosphaeria miniovina</name>
    <dbReference type="NCBI Taxonomy" id="1954250"/>
    <lineage>
        <taxon>Eukaryota</taxon>
        <taxon>Fungi</taxon>
        <taxon>Dikarya</taxon>
        <taxon>Ascomycota</taxon>
        <taxon>Pezizomycotina</taxon>
        <taxon>Sordariomycetes</taxon>
        <taxon>Sordariomycetidae</taxon>
        <taxon>Sordariales</taxon>
        <taxon>Lasiosphaeriaceae</taxon>
        <taxon>Lasiosphaeria</taxon>
    </lineage>
</organism>
<proteinExistence type="predicted"/>
<protein>
    <submittedName>
        <fullName evidence="2">Uncharacterized protein</fullName>
    </submittedName>
</protein>
<comment type="caution">
    <text evidence="2">The sequence shown here is derived from an EMBL/GenBank/DDBJ whole genome shotgun (WGS) entry which is preliminary data.</text>
</comment>
<feature type="region of interest" description="Disordered" evidence="1">
    <location>
        <begin position="60"/>
        <end position="137"/>
    </location>
</feature>
<dbReference type="GeneID" id="85317397"/>
<dbReference type="AlphaFoldDB" id="A0AA40DUN1"/>
<dbReference type="RefSeq" id="XP_060295812.1">
    <property type="nucleotide sequence ID" value="XM_060434127.1"/>
</dbReference>
<reference evidence="2" key="1">
    <citation type="submission" date="2023-06" db="EMBL/GenBank/DDBJ databases">
        <title>Genome-scale phylogeny and comparative genomics of the fungal order Sordariales.</title>
        <authorList>
            <consortium name="Lawrence Berkeley National Laboratory"/>
            <person name="Hensen N."/>
            <person name="Bonometti L."/>
            <person name="Westerberg I."/>
            <person name="Brannstrom I.O."/>
            <person name="Guillou S."/>
            <person name="Cros-Aarteil S."/>
            <person name="Calhoun S."/>
            <person name="Haridas S."/>
            <person name="Kuo A."/>
            <person name="Mondo S."/>
            <person name="Pangilinan J."/>
            <person name="Riley R."/>
            <person name="LaButti K."/>
            <person name="Andreopoulos B."/>
            <person name="Lipzen A."/>
            <person name="Chen C."/>
            <person name="Yanf M."/>
            <person name="Daum C."/>
            <person name="Ng V."/>
            <person name="Clum A."/>
            <person name="Steindorff A."/>
            <person name="Ohm R."/>
            <person name="Martin F."/>
            <person name="Silar P."/>
            <person name="Natvig D."/>
            <person name="Lalanne C."/>
            <person name="Gautier V."/>
            <person name="Ament-velasquez S.L."/>
            <person name="Kruys A."/>
            <person name="Hutchinson M.I."/>
            <person name="Powell A.J."/>
            <person name="Barry K."/>
            <person name="Miller A.N."/>
            <person name="Grigoriev I.V."/>
            <person name="Debuchy R."/>
            <person name="Gladieux P."/>
            <person name="Thoren M.H."/>
            <person name="Johannesson H."/>
        </authorList>
    </citation>
    <scope>NUCLEOTIDE SEQUENCE</scope>
    <source>
        <strain evidence="2">SMH2392-1A</strain>
    </source>
</reference>
<keyword evidence="3" id="KW-1185">Reference proteome</keyword>
<evidence type="ECO:0000313" key="3">
    <source>
        <dbReference type="Proteomes" id="UP001172101"/>
    </source>
</evidence>
<accession>A0AA40DUN1</accession>
<name>A0AA40DUN1_9PEZI</name>
<dbReference type="Proteomes" id="UP001172101">
    <property type="component" value="Unassembled WGS sequence"/>
</dbReference>
<evidence type="ECO:0000313" key="2">
    <source>
        <dbReference type="EMBL" id="KAK0717019.1"/>
    </source>
</evidence>
<gene>
    <name evidence="2" type="ORF">B0T26DRAFT_275763</name>
</gene>
<feature type="region of interest" description="Disordered" evidence="1">
    <location>
        <begin position="153"/>
        <end position="175"/>
    </location>
</feature>
<dbReference type="EMBL" id="JAUIRO010000004">
    <property type="protein sequence ID" value="KAK0717019.1"/>
    <property type="molecule type" value="Genomic_DNA"/>
</dbReference>